<dbReference type="GO" id="GO:0004175">
    <property type="term" value="F:endopeptidase activity"/>
    <property type="evidence" value="ECO:0007669"/>
    <property type="project" value="TreeGrafter"/>
</dbReference>
<dbReference type="Pfam" id="PF03572">
    <property type="entry name" value="Peptidase_S41"/>
    <property type="match status" value="1"/>
</dbReference>
<evidence type="ECO:0000256" key="4">
    <source>
        <dbReference type="ARBA" id="ARBA00022825"/>
    </source>
</evidence>
<dbReference type="Gene3D" id="3.90.226.10">
    <property type="entry name" value="2-enoyl-CoA Hydratase, Chain A, domain 1"/>
    <property type="match status" value="1"/>
</dbReference>
<dbReference type="SUPFAM" id="SSF52096">
    <property type="entry name" value="ClpP/crotonase"/>
    <property type="match status" value="1"/>
</dbReference>
<dbReference type="CDD" id="cd07560">
    <property type="entry name" value="Peptidase_S41_CPP"/>
    <property type="match status" value="1"/>
</dbReference>
<evidence type="ECO:0000256" key="3">
    <source>
        <dbReference type="ARBA" id="ARBA00022801"/>
    </source>
</evidence>
<evidence type="ECO:0000256" key="1">
    <source>
        <dbReference type="ARBA" id="ARBA00009179"/>
    </source>
</evidence>
<dbReference type="SMART" id="SM00228">
    <property type="entry name" value="PDZ"/>
    <property type="match status" value="1"/>
</dbReference>
<evidence type="ECO:0000259" key="5">
    <source>
        <dbReference type="PROSITE" id="PS50106"/>
    </source>
</evidence>
<dbReference type="PROSITE" id="PS50106">
    <property type="entry name" value="PDZ"/>
    <property type="match status" value="1"/>
</dbReference>
<dbReference type="Gene3D" id="3.30.750.44">
    <property type="match status" value="1"/>
</dbReference>
<dbReference type="GO" id="GO:0006508">
    <property type="term" value="P:proteolysis"/>
    <property type="evidence" value="ECO:0007669"/>
    <property type="project" value="UniProtKB-KW"/>
</dbReference>
<dbReference type="InterPro" id="IPR001478">
    <property type="entry name" value="PDZ"/>
</dbReference>
<dbReference type="EMBL" id="MHQC01000014">
    <property type="protein sequence ID" value="OGZ95279.1"/>
    <property type="molecule type" value="Genomic_DNA"/>
</dbReference>
<keyword evidence="3" id="KW-0378">Hydrolase</keyword>
<comment type="caution">
    <text evidence="6">The sequence shown here is derived from an EMBL/GenBank/DDBJ whole genome shotgun (WGS) entry which is preliminary data.</text>
</comment>
<dbReference type="CDD" id="cd06782">
    <property type="entry name" value="cpPDZ_CPP-like"/>
    <property type="match status" value="1"/>
</dbReference>
<evidence type="ECO:0000313" key="7">
    <source>
        <dbReference type="Proteomes" id="UP000177152"/>
    </source>
</evidence>
<organism evidence="6 7">
    <name type="scientific">Candidatus Sungbacteria bacterium RIFCSPHIGHO2_01_FULL_47_32</name>
    <dbReference type="NCBI Taxonomy" id="1802264"/>
    <lineage>
        <taxon>Bacteria</taxon>
        <taxon>Candidatus Sungiibacteriota</taxon>
    </lineage>
</organism>
<keyword evidence="4" id="KW-0720">Serine protease</keyword>
<accession>A0A1G2K761</accession>
<dbReference type="GO" id="GO:0008236">
    <property type="term" value="F:serine-type peptidase activity"/>
    <property type="evidence" value="ECO:0007669"/>
    <property type="project" value="UniProtKB-KW"/>
</dbReference>
<protein>
    <recommendedName>
        <fullName evidence="5">PDZ domain-containing protein</fullName>
    </recommendedName>
</protein>
<gene>
    <name evidence="6" type="ORF">A2633_06165</name>
</gene>
<name>A0A1G2K761_9BACT</name>
<evidence type="ECO:0000256" key="2">
    <source>
        <dbReference type="ARBA" id="ARBA00022670"/>
    </source>
</evidence>
<keyword evidence="2" id="KW-0645">Protease</keyword>
<feature type="domain" description="PDZ" evidence="5">
    <location>
        <begin position="102"/>
        <end position="170"/>
    </location>
</feature>
<dbReference type="SMART" id="SM00245">
    <property type="entry name" value="TSPc"/>
    <property type="match status" value="1"/>
</dbReference>
<sequence>MPAKKILLFGLAVFASGLLLGAVLYGKAKWQTETDFVGEVFQMIEQDSLYDVDLTQCRYDILKALTRNSLQKRDETGTLVPDKEFVCLDKFSGFMTPDEAKEMAIEMTGKLAGVGLEIGLKDGRVFVFAPIAGAPAEKAGVRAGDVVVKIRQEGEVEASAVTDVEVAAKLMRGKVGKIVYVTLEREGKMFEVAIKREDIKVPSVEVKVLPGNIGYVRLKVFGEKSADEMEAALRTFKSLGAMPEVVFDLRENSGGDLWTALEILYMINKNPNDMALTIRYNKNRKPQTYTIKSMNGLFRDVATGSAKGAGEFSNYKIVLLVNENSASASEVVSGAMKDWGYQVVGKTTYGKGVGQFVRSFSDGSIFRLTAFEFCVGNAKYCLHKKGVTPTAEVNDSRKPPADTGTARDAQLQKAVEVLKNLP</sequence>
<dbReference type="InterPro" id="IPR005151">
    <property type="entry name" value="Tail-specific_protease"/>
</dbReference>
<dbReference type="PANTHER" id="PTHR32060">
    <property type="entry name" value="TAIL-SPECIFIC PROTEASE"/>
    <property type="match status" value="1"/>
</dbReference>
<dbReference type="GO" id="GO:0007165">
    <property type="term" value="P:signal transduction"/>
    <property type="evidence" value="ECO:0007669"/>
    <property type="project" value="TreeGrafter"/>
</dbReference>
<dbReference type="AlphaFoldDB" id="A0A1G2K761"/>
<dbReference type="GO" id="GO:0030288">
    <property type="term" value="C:outer membrane-bounded periplasmic space"/>
    <property type="evidence" value="ECO:0007669"/>
    <property type="project" value="TreeGrafter"/>
</dbReference>
<dbReference type="Pfam" id="PF13180">
    <property type="entry name" value="PDZ_2"/>
    <property type="match status" value="1"/>
</dbReference>
<comment type="similarity">
    <text evidence="1">Belongs to the peptidase S41A family.</text>
</comment>
<dbReference type="Gene3D" id="2.30.42.10">
    <property type="match status" value="1"/>
</dbReference>
<dbReference type="InterPro" id="IPR029045">
    <property type="entry name" value="ClpP/crotonase-like_dom_sf"/>
</dbReference>
<dbReference type="Proteomes" id="UP000177152">
    <property type="component" value="Unassembled WGS sequence"/>
</dbReference>
<proteinExistence type="inferred from homology"/>
<evidence type="ECO:0000313" key="6">
    <source>
        <dbReference type="EMBL" id="OGZ95279.1"/>
    </source>
</evidence>
<dbReference type="PANTHER" id="PTHR32060:SF22">
    <property type="entry name" value="CARBOXYL-TERMINAL-PROCESSING PEPTIDASE 3, CHLOROPLASTIC"/>
    <property type="match status" value="1"/>
</dbReference>
<reference evidence="6 7" key="1">
    <citation type="journal article" date="2016" name="Nat. Commun.">
        <title>Thousands of microbial genomes shed light on interconnected biogeochemical processes in an aquifer system.</title>
        <authorList>
            <person name="Anantharaman K."/>
            <person name="Brown C.T."/>
            <person name="Hug L.A."/>
            <person name="Sharon I."/>
            <person name="Castelle C.J."/>
            <person name="Probst A.J."/>
            <person name="Thomas B.C."/>
            <person name="Singh A."/>
            <person name="Wilkins M.J."/>
            <person name="Karaoz U."/>
            <person name="Brodie E.L."/>
            <person name="Williams K.H."/>
            <person name="Hubbard S.S."/>
            <person name="Banfield J.F."/>
        </authorList>
    </citation>
    <scope>NUCLEOTIDE SEQUENCE [LARGE SCALE GENOMIC DNA]</scope>
</reference>
<dbReference type="InterPro" id="IPR004447">
    <property type="entry name" value="Peptidase_S41A"/>
</dbReference>
<dbReference type="InterPro" id="IPR036034">
    <property type="entry name" value="PDZ_sf"/>
</dbReference>
<dbReference type="SUPFAM" id="SSF50156">
    <property type="entry name" value="PDZ domain-like"/>
    <property type="match status" value="1"/>
</dbReference>